<feature type="domain" description="Bifunctional inhibitor/plant lipid transfer protein/seed storage helical" evidence="2">
    <location>
        <begin position="544"/>
        <end position="638"/>
    </location>
</feature>
<evidence type="ECO:0000313" key="3">
    <source>
        <dbReference type="EMBL" id="CCO20417.1"/>
    </source>
</evidence>
<proteinExistence type="predicted"/>
<feature type="domain" description="Bifunctional inhibitor/plant lipid transfer protein/seed storage helical" evidence="2">
    <location>
        <begin position="66"/>
        <end position="144"/>
    </location>
</feature>
<feature type="compositionally biased region" description="Low complexity" evidence="1">
    <location>
        <begin position="1621"/>
        <end position="1670"/>
    </location>
</feature>
<feature type="domain" description="Bifunctional inhibitor/plant lipid transfer protein/seed storage helical" evidence="2">
    <location>
        <begin position="186"/>
        <end position="272"/>
    </location>
</feature>
<dbReference type="InterPro" id="IPR013783">
    <property type="entry name" value="Ig-like_fold"/>
</dbReference>
<dbReference type="OrthoDB" id="498941at2759"/>
<gene>
    <name evidence="3" type="ordered locus">Bathy17g01050</name>
</gene>
<dbReference type="InterPro" id="IPR003609">
    <property type="entry name" value="Pan_app"/>
</dbReference>
<dbReference type="InterPro" id="IPR016140">
    <property type="entry name" value="Bifunc_inhib/LTP/seed_store"/>
</dbReference>
<feature type="domain" description="Bifunctional inhibitor/plant lipid transfer protein/seed storage helical" evidence="2">
    <location>
        <begin position="371"/>
        <end position="449"/>
    </location>
</feature>
<protein>
    <recommendedName>
        <fullName evidence="2">Bifunctional inhibitor/plant lipid transfer protein/seed storage helical domain-containing protein</fullName>
    </recommendedName>
</protein>
<dbReference type="RefSeq" id="XP_007508313.1">
    <property type="nucleotide sequence ID" value="XM_007508251.1"/>
</dbReference>
<keyword evidence="4" id="KW-1185">Reference proteome</keyword>
<evidence type="ECO:0000256" key="1">
    <source>
        <dbReference type="SAM" id="MobiDB-lite"/>
    </source>
</evidence>
<evidence type="ECO:0000259" key="2">
    <source>
        <dbReference type="SMART" id="SM00499"/>
    </source>
</evidence>
<name>K8EQC3_9CHLO</name>
<dbReference type="EMBL" id="FO082262">
    <property type="protein sequence ID" value="CCO20417.1"/>
    <property type="molecule type" value="Genomic_DNA"/>
</dbReference>
<reference evidence="3 4" key="1">
    <citation type="submission" date="2011-10" db="EMBL/GenBank/DDBJ databases">
        <authorList>
            <person name="Genoscope - CEA"/>
        </authorList>
    </citation>
    <scope>NUCLEOTIDE SEQUENCE [LARGE SCALE GENOMIC DNA]</scope>
    <source>
        <strain evidence="3 4">RCC 1105</strain>
    </source>
</reference>
<dbReference type="Proteomes" id="UP000198341">
    <property type="component" value="Chromosome 17"/>
</dbReference>
<dbReference type="SMART" id="SM00499">
    <property type="entry name" value="AAI"/>
    <property type="match status" value="4"/>
</dbReference>
<dbReference type="GeneID" id="19011063"/>
<organism evidence="3 4">
    <name type="scientific">Bathycoccus prasinos</name>
    <dbReference type="NCBI Taxonomy" id="41875"/>
    <lineage>
        <taxon>Eukaryota</taxon>
        <taxon>Viridiplantae</taxon>
        <taxon>Chlorophyta</taxon>
        <taxon>Mamiellophyceae</taxon>
        <taxon>Mamiellales</taxon>
        <taxon>Bathycoccaceae</taxon>
        <taxon>Bathycoccus</taxon>
    </lineage>
</organism>
<dbReference type="Pfam" id="PF14295">
    <property type="entry name" value="PAN_4"/>
    <property type="match status" value="1"/>
</dbReference>
<sequence length="1866" mass="201880">MNYCFLAYTSSKIDIDNSAVDTSTPGVYPVSYRIVDSSGCEVTATRFVRVIALVPTSDAADILVACRRRVNRVDQLCDVGNGNPNPASFPGCCLAVSDMDSASCFCDDEVLDTFAKRDATFVEKLVDFVPLACGFRIKYGDEICEDRDALSAFLKLPAERDVRDRSNAWKRVIDEDSGRLKEDLTCGETVQATRYICRKVTSSESITPVIADIAPCCDAAFALNRSNCLCDAVEDERKGTELFEDTAGAKSFLRKLVGFTPLGCGFDISEQCPKIRERIGVPVTEMVRNVTQFINETRLIPVAVGVPLLVSEGDITGVDVVEEGVLEQLSGGLSAIDQRGNQIRDEMFREFFDRANYRNCLNYTDAIEQTCTRVVVSDETTENNGVDTTTYDVTACCGVLYSLWTRRCLCPPFAEQLLSTYLYLSLFKIAPEACGFSMDEIPNDNRDVCVNDLSETLEGYVESDIDARFDWRIIEDAESWVSEKYSTTKPSDFQNIFLVEGGSTIGGFGVGFDFEAFTNATAWWIPSSTFQTNVSVAIPSASTCYAAVRAAEDSCVPNLAGASEIFFQDLDWQMCCRRLRVVENAKCFCDGFVSLLLTADSPINASAADTDIVSKIHAAVLSEAPSACGFIPTYGSTCPAAEFTETVDEKLAVDSRELVDVETFYAQKNEVDYSPLAYISARTFYSEDPNTIIRGLMLSNGGMLISELDIIGGETGREARLVIVSPPRLKNQGVTVLRDAADGQVSLEYTTWNTSSTYRILVELSDTPGTFFLDSTSQFVRIGDGTATFEAGLFSGATSSTIGATESALTVTSSGKLFLRTFESPEGIEVEGEEVTLPDGTVAKIVRVESFDESMLFPLVRTSAIIVANETLTAEETTTTTTTTSPIDIRRGVVKRSGVIVPKEEDGGVCSDARSVKNFLAIALESPTLSKKYSVVGALTVADDTDKETILVPEIKIPIYYVPRGGEVETEEFTSSFYDESSFVDPLTPGVGTCLGIQIIDGFGRRYSDEDLCARTSSETTSFGVQFTILNVEMCRGCAVTGRESDGALFEVSHGDGEDSNALAVSEPFIRRPFCELNDFEEVAPEQQQQQQRRRRNLLQFFGGVPFFQSPRVISPSNQMAGNMPGGANNQFAAGNSGAGGDALLPSTTVNVSQGPPTTTLCSEEALKDIESSIYWKDDRGAITSSINGGNGFTEQYESYAFAGDIRNPDKNSEVSLKNALTLVALSPWLRENLGDGTYGAWRRINDPSRKLKFTCYGYKIVSYNEQGDEIVQITNPRCENVQFYASLSAPVSLSGGGGGSESTTQFSQQQEGSSGDSIPPAYVVLIEVDFGVILCEGCYLKPLYVDDDILFSIFPNNEVISEDVVDNNIGSSYYTFDFVGPTIAERLECSSPKGALVTAVELVAPDAAAITPLDDDDGEEEDAPAPSVRKLPNRYACNAQANTNFKGVLLNDGNKNILSSAAACCDACATTENCDIWVYCVGDCVDFAFHSCWLKKSMEGGFNSTASPSKISAWDRGDGVPWTSGYLVTKQDDAGTASGEVSSSEEEVTDTAKYFTLEPGKPTDIPASTITVKAIDVPVTPPSLFDNVSDGVETLPPPTTSLPTDEEPIIASPPPTGFGTIRPTVPVDVPTTTTTTTPTPTIPPTTDEVMPPTTATTPSPPSSSKCSNTDVAACPRESSQTLEALDIRANFRASTKGTSPSDEGRQLTVSGTAVNFGALGTVCLAGVTFRVPFEFLVIPETNEQAAASPEPRRAPSSEFLFDCAFLGVRSRTGPITDTTPRECTDVLKLAFVDDEEENNNTNNSYIQFTLRDVALCPDCWLVGGKGGVIFSVRHRENLKLLLARRDDGEFINTVNAEEVACEAAF</sequence>
<dbReference type="STRING" id="41875.K8EQC3"/>
<feature type="compositionally biased region" description="Low complexity" evidence="1">
    <location>
        <begin position="1302"/>
        <end position="1316"/>
    </location>
</feature>
<dbReference type="KEGG" id="bpg:Bathy17g01050"/>
<feature type="region of interest" description="Disordered" evidence="1">
    <location>
        <begin position="1295"/>
        <end position="1317"/>
    </location>
</feature>
<evidence type="ECO:0000313" key="4">
    <source>
        <dbReference type="Proteomes" id="UP000198341"/>
    </source>
</evidence>
<dbReference type="Gene3D" id="3.50.4.10">
    <property type="entry name" value="Hepatocyte Growth Factor"/>
    <property type="match status" value="1"/>
</dbReference>
<feature type="region of interest" description="Disordered" evidence="1">
    <location>
        <begin position="1599"/>
        <end position="1672"/>
    </location>
</feature>
<accession>K8EQC3</accession>
<dbReference type="Gene3D" id="2.60.40.10">
    <property type="entry name" value="Immunoglobulins"/>
    <property type="match status" value="1"/>
</dbReference>